<dbReference type="PROSITE" id="PS51257">
    <property type="entry name" value="PROKAR_LIPOPROTEIN"/>
    <property type="match status" value="1"/>
</dbReference>
<dbReference type="PANTHER" id="PTHR42928:SF5">
    <property type="entry name" value="BLR1237 PROTEIN"/>
    <property type="match status" value="1"/>
</dbReference>
<protein>
    <submittedName>
        <fullName evidence="3">Tripartite tricarboxylate transporter family receptor</fullName>
    </submittedName>
</protein>
<feature type="chain" id="PRO_5017965900" evidence="2">
    <location>
        <begin position="40"/>
        <end position="350"/>
    </location>
</feature>
<keyword evidence="2" id="KW-0732">Signal</keyword>
<sequence length="350" mass="37339">MRTPTSRFTPAPGLRRSFQGLAGFTALAAACLAPWGASAQSTAGNFPERPVRLIVAHTPGGLVDTFARYMAQNLSAKWGQPVVVENKPGANQAIANEHVARSPADGYTLLVGTQTGLVFNAIVRNDLPFDPIRDFAPVSGLFTTPFYLVVNPKVPARDVNELVALAKSHPGKLTFASIGVGSAHQLAAEMFKTLTGTDILHVAYKGSAPAMTELLGGQVDMMFEGGASSLPNVRAGKLRALGSTGKHRSEAMPDVPAIGETVPGYELTVWIGLVAPAGTPQAVLDKLNRDTVEVLERRGTHDKFASLGIEMMPTARTELDQRIRIEVPQWTKVMRDAGIVPQGRNKGDDK</sequence>
<feature type="signal peptide" evidence="2">
    <location>
        <begin position="1"/>
        <end position="39"/>
    </location>
</feature>
<dbReference type="Gene3D" id="3.40.190.10">
    <property type="entry name" value="Periplasmic binding protein-like II"/>
    <property type="match status" value="1"/>
</dbReference>
<accession>A0A3P4B671</accession>
<dbReference type="RefSeq" id="WP_124081385.1">
    <property type="nucleotide sequence ID" value="NZ_UWPJ01000030.1"/>
</dbReference>
<proteinExistence type="inferred from homology"/>
<evidence type="ECO:0000256" key="2">
    <source>
        <dbReference type="SAM" id="SignalP"/>
    </source>
</evidence>
<dbReference type="OrthoDB" id="7374750at2"/>
<dbReference type="AlphaFoldDB" id="A0A3P4B671"/>
<evidence type="ECO:0000313" key="4">
    <source>
        <dbReference type="Proteomes" id="UP000277294"/>
    </source>
</evidence>
<dbReference type="PANTHER" id="PTHR42928">
    <property type="entry name" value="TRICARBOXYLATE-BINDING PROTEIN"/>
    <property type="match status" value="1"/>
</dbReference>
<dbReference type="EMBL" id="UWPJ01000030">
    <property type="protein sequence ID" value="VCU71787.1"/>
    <property type="molecule type" value="Genomic_DNA"/>
</dbReference>
<keyword evidence="3" id="KW-0675">Receptor</keyword>
<dbReference type="InterPro" id="IPR005064">
    <property type="entry name" value="BUG"/>
</dbReference>
<evidence type="ECO:0000313" key="3">
    <source>
        <dbReference type="EMBL" id="VCU71787.1"/>
    </source>
</evidence>
<dbReference type="Proteomes" id="UP000277294">
    <property type="component" value="Unassembled WGS sequence"/>
</dbReference>
<reference evidence="3 4" key="1">
    <citation type="submission" date="2018-10" db="EMBL/GenBank/DDBJ databases">
        <authorList>
            <person name="Criscuolo A."/>
        </authorList>
    </citation>
    <scope>NUCLEOTIDE SEQUENCE [LARGE SCALE GENOMIC DNA]</scope>
    <source>
        <strain evidence="3">DnA1</strain>
    </source>
</reference>
<dbReference type="PIRSF" id="PIRSF017082">
    <property type="entry name" value="YflP"/>
    <property type="match status" value="1"/>
</dbReference>
<comment type="similarity">
    <text evidence="1">Belongs to the UPF0065 (bug) family.</text>
</comment>
<name>A0A3P4B671_9BURK</name>
<dbReference type="CDD" id="cd13578">
    <property type="entry name" value="PBP2_Bug27"/>
    <property type="match status" value="1"/>
</dbReference>
<dbReference type="Gene3D" id="3.40.190.150">
    <property type="entry name" value="Bordetella uptake gene, domain 1"/>
    <property type="match status" value="1"/>
</dbReference>
<dbReference type="Pfam" id="PF03401">
    <property type="entry name" value="TctC"/>
    <property type="match status" value="1"/>
</dbReference>
<organism evidence="3 4">
    <name type="scientific">Pigmentiphaga humi</name>
    <dbReference type="NCBI Taxonomy" id="2478468"/>
    <lineage>
        <taxon>Bacteria</taxon>
        <taxon>Pseudomonadati</taxon>
        <taxon>Pseudomonadota</taxon>
        <taxon>Betaproteobacteria</taxon>
        <taxon>Burkholderiales</taxon>
        <taxon>Alcaligenaceae</taxon>
        <taxon>Pigmentiphaga</taxon>
    </lineage>
</organism>
<dbReference type="SUPFAM" id="SSF53850">
    <property type="entry name" value="Periplasmic binding protein-like II"/>
    <property type="match status" value="1"/>
</dbReference>
<evidence type="ECO:0000256" key="1">
    <source>
        <dbReference type="ARBA" id="ARBA00006987"/>
    </source>
</evidence>
<gene>
    <name evidence="3" type="ORF">PIGHUM_03877</name>
</gene>
<dbReference type="InterPro" id="IPR042100">
    <property type="entry name" value="Bug_dom1"/>
</dbReference>
<keyword evidence="4" id="KW-1185">Reference proteome</keyword>